<protein>
    <submittedName>
        <fullName evidence="1">37307_t:CDS:1</fullName>
    </submittedName>
</protein>
<dbReference type="Proteomes" id="UP000789901">
    <property type="component" value="Unassembled WGS sequence"/>
</dbReference>
<evidence type="ECO:0000313" key="2">
    <source>
        <dbReference type="Proteomes" id="UP000789901"/>
    </source>
</evidence>
<proteinExistence type="predicted"/>
<name>A0ABN7W9F4_GIGMA</name>
<accession>A0ABN7W9F4</accession>
<organism evidence="1 2">
    <name type="scientific">Gigaspora margarita</name>
    <dbReference type="NCBI Taxonomy" id="4874"/>
    <lineage>
        <taxon>Eukaryota</taxon>
        <taxon>Fungi</taxon>
        <taxon>Fungi incertae sedis</taxon>
        <taxon>Mucoromycota</taxon>
        <taxon>Glomeromycotina</taxon>
        <taxon>Glomeromycetes</taxon>
        <taxon>Diversisporales</taxon>
        <taxon>Gigasporaceae</taxon>
        <taxon>Gigaspora</taxon>
    </lineage>
</organism>
<comment type="caution">
    <text evidence="1">The sequence shown here is derived from an EMBL/GenBank/DDBJ whole genome shotgun (WGS) entry which is preliminary data.</text>
</comment>
<sequence>KHENGGKDIVIGVNRFTFVFQCKEYFKSSIDMINVNEVESNVRMGNLNAKGIRKREFDTEFWSF</sequence>
<keyword evidence="2" id="KW-1185">Reference proteome</keyword>
<gene>
    <name evidence="1" type="ORF">GMARGA_LOCUS28263</name>
</gene>
<feature type="non-terminal residue" evidence="1">
    <location>
        <position position="1"/>
    </location>
</feature>
<evidence type="ECO:0000313" key="1">
    <source>
        <dbReference type="EMBL" id="CAG8823162.1"/>
    </source>
</evidence>
<reference evidence="1 2" key="1">
    <citation type="submission" date="2021-06" db="EMBL/GenBank/DDBJ databases">
        <authorList>
            <person name="Kallberg Y."/>
            <person name="Tangrot J."/>
            <person name="Rosling A."/>
        </authorList>
    </citation>
    <scope>NUCLEOTIDE SEQUENCE [LARGE SCALE GENOMIC DNA]</scope>
    <source>
        <strain evidence="1 2">120-4 pot B 10/14</strain>
    </source>
</reference>
<dbReference type="EMBL" id="CAJVQB010035869">
    <property type="protein sequence ID" value="CAG8823162.1"/>
    <property type="molecule type" value="Genomic_DNA"/>
</dbReference>